<protein>
    <submittedName>
        <fullName evidence="1">Uncharacterized protein</fullName>
    </submittedName>
</protein>
<name>A0A4Z0QFP9_9BACT</name>
<evidence type="ECO:0000313" key="2">
    <source>
        <dbReference type="Proteomes" id="UP000298471"/>
    </source>
</evidence>
<dbReference type="RefSeq" id="WP_167856253.1">
    <property type="nucleotide sequence ID" value="NZ_SRMB01000001.1"/>
</dbReference>
<dbReference type="Proteomes" id="UP000298471">
    <property type="component" value="Unassembled WGS sequence"/>
</dbReference>
<dbReference type="EMBL" id="SRMB01000001">
    <property type="protein sequence ID" value="TGE28296.1"/>
    <property type="molecule type" value="Genomic_DNA"/>
</dbReference>
<keyword evidence="2" id="KW-1185">Reference proteome</keyword>
<accession>A0A4Z0QFP9</accession>
<proteinExistence type="predicted"/>
<evidence type="ECO:0000313" key="1">
    <source>
        <dbReference type="EMBL" id="TGE28296.1"/>
    </source>
</evidence>
<sequence length="216" mass="24954">MAAATHHLTHLQRQPLENTAALYSGPEYLNYEKNYRNVTGHQFYLSSEEQLGDVFYDGALYRNVPLLYDIRLDQLVLKFPGSPFKLRLVEEKVNYFTVKGHRFVRYAGQNTTGDLPTGYYDVLFEGKTRVLAKRLKKWNEQITGGGVQVELQESNRFYLEKDGKFYPLTSKGSLLGAVPEKKKDLRHYISAQKLSFAKDQQEQSFIKVARQYDSLP</sequence>
<organism evidence="1 2">
    <name type="scientific">Hymenobacter metallicola</name>
    <dbReference type="NCBI Taxonomy" id="2563114"/>
    <lineage>
        <taxon>Bacteria</taxon>
        <taxon>Pseudomonadati</taxon>
        <taxon>Bacteroidota</taxon>
        <taxon>Cytophagia</taxon>
        <taxon>Cytophagales</taxon>
        <taxon>Hymenobacteraceae</taxon>
        <taxon>Hymenobacter</taxon>
    </lineage>
</organism>
<reference evidence="1 2" key="1">
    <citation type="submission" date="2019-04" db="EMBL/GenBank/DDBJ databases">
        <authorList>
            <person name="Feng G."/>
            <person name="Zhang J."/>
            <person name="Zhu H."/>
        </authorList>
    </citation>
    <scope>NUCLEOTIDE SEQUENCE [LARGE SCALE GENOMIC DNA]</scope>
    <source>
        <strain evidence="1 2">9PBR-1</strain>
    </source>
</reference>
<dbReference type="AlphaFoldDB" id="A0A4Z0QFP9"/>
<comment type="caution">
    <text evidence="1">The sequence shown here is derived from an EMBL/GenBank/DDBJ whole genome shotgun (WGS) entry which is preliminary data.</text>
</comment>
<gene>
    <name evidence="1" type="ORF">E5K02_02180</name>
</gene>